<feature type="transmembrane region" description="Helical" evidence="1">
    <location>
        <begin position="53"/>
        <end position="83"/>
    </location>
</feature>
<gene>
    <name evidence="2" type="ORF">BXY39_3561</name>
</gene>
<sequence>MRNWFFGQMAMYAAYHRDTRNQATHHVGVPAIVFSLMVLAAQVPIAMTDAGPLTLAAILIALLLLVYLVAVPLVGMVAVLVYGTLLYLAEGVPAGLVWPVFGLAFVGGWIVLFIGHAFEGRRPALFSNLLQVFMAPAFLIMEILFACGLLGAVKTEIEARMPAFLPEHGKDGAAA</sequence>
<dbReference type="AlphaFoldDB" id="A0A3M0BX99"/>
<dbReference type="OrthoDB" id="5515308at2"/>
<dbReference type="InParanoid" id="A0A3M0BX99"/>
<keyword evidence="1" id="KW-1133">Transmembrane helix</keyword>
<feature type="transmembrane region" description="Helical" evidence="1">
    <location>
        <begin position="95"/>
        <end position="118"/>
    </location>
</feature>
<dbReference type="PANTHER" id="PTHR28026">
    <property type="entry name" value="DUF962 DOMAIN PROTEIN (AFU_ORTHOLOGUE AFUA_8G05310)"/>
    <property type="match status" value="1"/>
</dbReference>
<protein>
    <submittedName>
        <fullName evidence="2">Putative membrane protein YGL010W</fullName>
    </submittedName>
</protein>
<dbReference type="InterPro" id="IPR009305">
    <property type="entry name" value="Mpo1-like"/>
</dbReference>
<organism evidence="2 3">
    <name type="scientific">Eilatimonas milleporae</name>
    <dbReference type="NCBI Taxonomy" id="911205"/>
    <lineage>
        <taxon>Bacteria</taxon>
        <taxon>Pseudomonadati</taxon>
        <taxon>Pseudomonadota</taxon>
        <taxon>Alphaproteobacteria</taxon>
        <taxon>Kordiimonadales</taxon>
        <taxon>Kordiimonadaceae</taxon>
        <taxon>Eilatimonas</taxon>
    </lineage>
</organism>
<dbReference type="PANTHER" id="PTHR28026:SF9">
    <property type="entry name" value="2-HYDROXY-PALMITIC ACID DIOXYGENASE MPO1"/>
    <property type="match status" value="1"/>
</dbReference>
<evidence type="ECO:0000256" key="1">
    <source>
        <dbReference type="SAM" id="Phobius"/>
    </source>
</evidence>
<dbReference type="GO" id="GO:0016020">
    <property type="term" value="C:membrane"/>
    <property type="evidence" value="ECO:0007669"/>
    <property type="project" value="GOC"/>
</dbReference>
<keyword evidence="1" id="KW-0812">Transmembrane</keyword>
<reference evidence="2 3" key="1">
    <citation type="submission" date="2018-10" db="EMBL/GenBank/DDBJ databases">
        <title>Genomic Encyclopedia of Archaeal and Bacterial Type Strains, Phase II (KMG-II): from individual species to whole genera.</title>
        <authorList>
            <person name="Goeker M."/>
        </authorList>
    </citation>
    <scope>NUCLEOTIDE SEQUENCE [LARGE SCALE GENOMIC DNA]</scope>
    <source>
        <strain evidence="2 3">DSM 25217</strain>
    </source>
</reference>
<keyword evidence="3" id="KW-1185">Reference proteome</keyword>
<feature type="transmembrane region" description="Helical" evidence="1">
    <location>
        <begin position="27"/>
        <end position="47"/>
    </location>
</feature>
<evidence type="ECO:0000313" key="3">
    <source>
        <dbReference type="Proteomes" id="UP000271227"/>
    </source>
</evidence>
<dbReference type="RefSeq" id="WP_121940179.1">
    <property type="nucleotide sequence ID" value="NZ_REFR01000015.1"/>
</dbReference>
<proteinExistence type="predicted"/>
<evidence type="ECO:0000313" key="2">
    <source>
        <dbReference type="EMBL" id="RMB02048.1"/>
    </source>
</evidence>
<keyword evidence="1" id="KW-0472">Membrane</keyword>
<dbReference type="EMBL" id="REFR01000015">
    <property type="protein sequence ID" value="RMB02048.1"/>
    <property type="molecule type" value="Genomic_DNA"/>
</dbReference>
<name>A0A3M0BX99_9PROT</name>
<accession>A0A3M0BX99</accession>
<feature type="transmembrane region" description="Helical" evidence="1">
    <location>
        <begin position="130"/>
        <end position="153"/>
    </location>
</feature>
<dbReference type="GO" id="GO:0046521">
    <property type="term" value="P:sphingoid catabolic process"/>
    <property type="evidence" value="ECO:0007669"/>
    <property type="project" value="TreeGrafter"/>
</dbReference>
<dbReference type="Proteomes" id="UP000271227">
    <property type="component" value="Unassembled WGS sequence"/>
</dbReference>
<dbReference type="Pfam" id="PF06127">
    <property type="entry name" value="Mpo1-like"/>
    <property type="match status" value="1"/>
</dbReference>
<comment type="caution">
    <text evidence="2">The sequence shown here is derived from an EMBL/GenBank/DDBJ whole genome shotgun (WGS) entry which is preliminary data.</text>
</comment>